<reference evidence="6" key="2">
    <citation type="journal article" date="2021" name="PeerJ">
        <title>Extensive microbial diversity within the chicken gut microbiome revealed by metagenomics and culture.</title>
        <authorList>
            <person name="Gilroy R."/>
            <person name="Ravi A."/>
            <person name="Getino M."/>
            <person name="Pursley I."/>
            <person name="Horton D.L."/>
            <person name="Alikhan N.F."/>
            <person name="Baker D."/>
            <person name="Gharbi K."/>
            <person name="Hall N."/>
            <person name="Watson M."/>
            <person name="Adriaenssens E.M."/>
            <person name="Foster-Nyarko E."/>
            <person name="Jarju S."/>
            <person name="Secka A."/>
            <person name="Antonio M."/>
            <person name="Oren A."/>
            <person name="Chaudhuri R.R."/>
            <person name="La Ragione R."/>
            <person name="Hildebrand F."/>
            <person name="Pallen M.J."/>
        </authorList>
    </citation>
    <scope>NUCLEOTIDE SEQUENCE</scope>
    <source>
        <strain evidence="6">11687</strain>
    </source>
</reference>
<dbReference type="CDD" id="cd01734">
    <property type="entry name" value="YlxS_C"/>
    <property type="match status" value="1"/>
</dbReference>
<comment type="subcellular location">
    <subcellularLocation>
        <location evidence="3">Cytoplasm</location>
    </subcellularLocation>
</comment>
<dbReference type="GO" id="GO:0000028">
    <property type="term" value="P:ribosomal small subunit assembly"/>
    <property type="evidence" value="ECO:0007669"/>
    <property type="project" value="TreeGrafter"/>
</dbReference>
<evidence type="ECO:0000259" key="4">
    <source>
        <dbReference type="Pfam" id="PF02576"/>
    </source>
</evidence>
<feature type="domain" description="Ribosome maturation factor RimP C-terminal" evidence="5">
    <location>
        <begin position="87"/>
        <end position="151"/>
    </location>
</feature>
<comment type="function">
    <text evidence="3">Required for maturation of 30S ribosomal subunits.</text>
</comment>
<protein>
    <recommendedName>
        <fullName evidence="3">Ribosome maturation factor RimP</fullName>
    </recommendedName>
</protein>
<evidence type="ECO:0000256" key="1">
    <source>
        <dbReference type="ARBA" id="ARBA00022490"/>
    </source>
</evidence>
<reference evidence="6" key="1">
    <citation type="submission" date="2020-10" db="EMBL/GenBank/DDBJ databases">
        <authorList>
            <person name="Gilroy R."/>
        </authorList>
    </citation>
    <scope>NUCLEOTIDE SEQUENCE</scope>
    <source>
        <strain evidence="6">11687</strain>
    </source>
</reference>
<proteinExistence type="inferred from homology"/>
<dbReference type="Proteomes" id="UP000824081">
    <property type="component" value="Unassembled WGS sequence"/>
</dbReference>
<organism evidence="6 7">
    <name type="scientific">Candidatus Scatosoma pullistercoris</name>
    <dbReference type="NCBI Taxonomy" id="2840934"/>
    <lineage>
        <taxon>Bacteria</taxon>
        <taxon>Bacillati</taxon>
        <taxon>Bacillota</taxon>
        <taxon>Clostridia</taxon>
        <taxon>Candidatus Scatosoma</taxon>
    </lineage>
</organism>
<dbReference type="Gene3D" id="2.30.30.180">
    <property type="entry name" value="Ribosome maturation factor RimP, C-terminal domain"/>
    <property type="match status" value="1"/>
</dbReference>
<dbReference type="GO" id="GO:0005829">
    <property type="term" value="C:cytosol"/>
    <property type="evidence" value="ECO:0007669"/>
    <property type="project" value="TreeGrafter"/>
</dbReference>
<keyword evidence="1 3" id="KW-0963">Cytoplasm</keyword>
<dbReference type="SUPFAM" id="SSF75420">
    <property type="entry name" value="YhbC-like, N-terminal domain"/>
    <property type="match status" value="1"/>
</dbReference>
<dbReference type="EMBL" id="DVMZ01000172">
    <property type="protein sequence ID" value="HIU59702.1"/>
    <property type="molecule type" value="Genomic_DNA"/>
</dbReference>
<dbReference type="InterPro" id="IPR028989">
    <property type="entry name" value="RimP_N"/>
</dbReference>
<evidence type="ECO:0000256" key="3">
    <source>
        <dbReference type="HAMAP-Rule" id="MF_01077"/>
    </source>
</evidence>
<dbReference type="PANTHER" id="PTHR33867">
    <property type="entry name" value="RIBOSOME MATURATION FACTOR RIMP"/>
    <property type="match status" value="1"/>
</dbReference>
<dbReference type="SUPFAM" id="SSF74942">
    <property type="entry name" value="YhbC-like, C-terminal domain"/>
    <property type="match status" value="1"/>
</dbReference>
<dbReference type="Pfam" id="PF02576">
    <property type="entry name" value="RimP_N"/>
    <property type="match status" value="1"/>
</dbReference>
<name>A0A9D1MG70_9FIRM</name>
<evidence type="ECO:0000256" key="2">
    <source>
        <dbReference type="ARBA" id="ARBA00022517"/>
    </source>
</evidence>
<dbReference type="Pfam" id="PF17384">
    <property type="entry name" value="DUF150_C"/>
    <property type="match status" value="1"/>
</dbReference>
<comment type="caution">
    <text evidence="6">The sequence shown here is derived from an EMBL/GenBank/DDBJ whole genome shotgun (WGS) entry which is preliminary data.</text>
</comment>
<dbReference type="AlphaFoldDB" id="A0A9D1MG70"/>
<dbReference type="InterPro" id="IPR035956">
    <property type="entry name" value="RimP_N_sf"/>
</dbReference>
<evidence type="ECO:0000313" key="6">
    <source>
        <dbReference type="EMBL" id="HIU59702.1"/>
    </source>
</evidence>
<sequence>MKIKPMEEIRALLQSVADGMGVELVDVEFKQGHNPSLTAYIDTEDGVDLDTCEKYHRAIDEALDALDPTFGEPYTLNVSSPGLDRPLKTQRDFDRCLGEKVEVRLFAPLRGKKYLEGVLAGFDGNNVRLEAEKGEISLELSRIAKICRAIELDD</sequence>
<dbReference type="HAMAP" id="MF_01077">
    <property type="entry name" value="RimP"/>
    <property type="match status" value="1"/>
</dbReference>
<dbReference type="InterPro" id="IPR028998">
    <property type="entry name" value="RimP_C"/>
</dbReference>
<dbReference type="Gene3D" id="3.30.300.70">
    <property type="entry name" value="RimP-like superfamily, N-terminal"/>
    <property type="match status" value="1"/>
</dbReference>
<accession>A0A9D1MG70</accession>
<evidence type="ECO:0000259" key="5">
    <source>
        <dbReference type="Pfam" id="PF17384"/>
    </source>
</evidence>
<dbReference type="InterPro" id="IPR003728">
    <property type="entry name" value="Ribosome_maturation_RimP"/>
</dbReference>
<keyword evidence="2 3" id="KW-0690">Ribosome biogenesis</keyword>
<evidence type="ECO:0000313" key="7">
    <source>
        <dbReference type="Proteomes" id="UP000824081"/>
    </source>
</evidence>
<feature type="domain" description="Ribosome maturation factor RimP N-terminal" evidence="4">
    <location>
        <begin position="13"/>
        <end position="84"/>
    </location>
</feature>
<gene>
    <name evidence="3" type="primary">rimP</name>
    <name evidence="6" type="ORF">IAC57_06330</name>
</gene>
<dbReference type="PANTHER" id="PTHR33867:SF1">
    <property type="entry name" value="RIBOSOME MATURATION FACTOR RIMP"/>
    <property type="match status" value="1"/>
</dbReference>
<comment type="similarity">
    <text evidence="3">Belongs to the RimP family.</text>
</comment>
<dbReference type="InterPro" id="IPR036847">
    <property type="entry name" value="RimP_C_sf"/>
</dbReference>
<dbReference type="GO" id="GO:0006412">
    <property type="term" value="P:translation"/>
    <property type="evidence" value="ECO:0007669"/>
    <property type="project" value="TreeGrafter"/>
</dbReference>